<reference evidence="1 2" key="1">
    <citation type="submission" date="2024-07" db="EMBL/GenBank/DDBJ databases">
        <title>Chromosome-level genome assembly of the water stick insect Ranatra chinensis (Heteroptera: Nepidae).</title>
        <authorList>
            <person name="Liu X."/>
        </authorList>
    </citation>
    <scope>NUCLEOTIDE SEQUENCE [LARGE SCALE GENOMIC DNA]</scope>
    <source>
        <strain evidence="1">Cailab_2021Rc</strain>
        <tissue evidence="1">Muscle</tissue>
    </source>
</reference>
<comment type="caution">
    <text evidence="1">The sequence shown here is derived from an EMBL/GenBank/DDBJ whole genome shotgun (WGS) entry which is preliminary data.</text>
</comment>
<dbReference type="EMBL" id="JBFDAA010000005">
    <property type="protein sequence ID" value="KAL1132493.1"/>
    <property type="molecule type" value="Genomic_DNA"/>
</dbReference>
<proteinExistence type="predicted"/>
<protein>
    <submittedName>
        <fullName evidence="1">Uncharacterized protein</fullName>
    </submittedName>
</protein>
<accession>A0ABD0Z4N7</accession>
<name>A0ABD0Z4N7_9HEMI</name>
<keyword evidence="2" id="KW-1185">Reference proteome</keyword>
<evidence type="ECO:0000313" key="2">
    <source>
        <dbReference type="Proteomes" id="UP001558652"/>
    </source>
</evidence>
<gene>
    <name evidence="1" type="ORF">AAG570_010448</name>
</gene>
<sequence>MNFGLNALEETAFRPRPQSLLPAWSPDRKRILEPLGRRWFLFFFAVHPPVFTTTEASPEVVTHRLDEFTSTFYDTRPIGYPDLMHSSLSWSSASYIENPWGTMLSSDTET</sequence>
<evidence type="ECO:0000313" key="1">
    <source>
        <dbReference type="EMBL" id="KAL1132493.1"/>
    </source>
</evidence>
<organism evidence="1 2">
    <name type="scientific">Ranatra chinensis</name>
    <dbReference type="NCBI Taxonomy" id="642074"/>
    <lineage>
        <taxon>Eukaryota</taxon>
        <taxon>Metazoa</taxon>
        <taxon>Ecdysozoa</taxon>
        <taxon>Arthropoda</taxon>
        <taxon>Hexapoda</taxon>
        <taxon>Insecta</taxon>
        <taxon>Pterygota</taxon>
        <taxon>Neoptera</taxon>
        <taxon>Paraneoptera</taxon>
        <taxon>Hemiptera</taxon>
        <taxon>Heteroptera</taxon>
        <taxon>Panheteroptera</taxon>
        <taxon>Nepomorpha</taxon>
        <taxon>Nepidae</taxon>
        <taxon>Ranatrinae</taxon>
        <taxon>Ranatra</taxon>
    </lineage>
</organism>
<dbReference type="Proteomes" id="UP001558652">
    <property type="component" value="Unassembled WGS sequence"/>
</dbReference>
<dbReference type="AlphaFoldDB" id="A0ABD0Z4N7"/>